<dbReference type="Proteomes" id="UP001054801">
    <property type="component" value="Chromosome"/>
</dbReference>
<protein>
    <submittedName>
        <fullName evidence="3">HipA N-terminal domain-containing protein</fullName>
    </submittedName>
</protein>
<name>A0ABY3T171_9GAMM</name>
<dbReference type="InterPro" id="IPR017508">
    <property type="entry name" value="HipA_N1"/>
</dbReference>
<reference evidence="3" key="1">
    <citation type="journal article" date="2022" name="Microorganisms">
        <title>Two New Species of Filamentous Sulfur Bacteria of the Genus Thiothrix, Thiothrix winogradskyi sp. nov. and 'Candidatus Thiothrix sulfatifontis' sp. nov.</title>
        <authorList>
            <person name="Ravin N.V."/>
            <person name="Rossetti S."/>
            <person name="Beletsky A.V."/>
            <person name="Kadnikov V.V."/>
            <person name="Rudenko T.S."/>
            <person name="Smolyakov D.D."/>
            <person name="Moskvitina M.I."/>
            <person name="Gureeva M.V."/>
            <person name="Mardanov A.V."/>
            <person name="Grabovich M.Y."/>
        </authorList>
    </citation>
    <scope>NUCLEOTIDE SEQUENCE</scope>
    <source>
        <strain evidence="3">CT3</strain>
    </source>
</reference>
<evidence type="ECO:0000256" key="1">
    <source>
        <dbReference type="SAM" id="MobiDB-lite"/>
    </source>
</evidence>
<gene>
    <name evidence="3" type="ORF">L2Y54_02755</name>
</gene>
<dbReference type="RefSeq" id="WP_236499692.1">
    <property type="nucleotide sequence ID" value="NZ_CP091244.1"/>
</dbReference>
<keyword evidence="4" id="KW-1185">Reference proteome</keyword>
<feature type="compositionally biased region" description="Polar residues" evidence="1">
    <location>
        <begin position="181"/>
        <end position="203"/>
    </location>
</feature>
<evidence type="ECO:0000259" key="2">
    <source>
        <dbReference type="Pfam" id="PF13657"/>
    </source>
</evidence>
<feature type="region of interest" description="Disordered" evidence="1">
    <location>
        <begin position="181"/>
        <end position="212"/>
    </location>
</feature>
<organism evidence="3 4">
    <name type="scientific">Thiothrix winogradskyi</name>
    <dbReference type="NCBI Taxonomy" id="96472"/>
    <lineage>
        <taxon>Bacteria</taxon>
        <taxon>Pseudomonadati</taxon>
        <taxon>Pseudomonadota</taxon>
        <taxon>Gammaproteobacteria</taxon>
        <taxon>Thiotrichales</taxon>
        <taxon>Thiotrichaceae</taxon>
        <taxon>Thiothrix</taxon>
    </lineage>
</organism>
<dbReference type="Pfam" id="PF13657">
    <property type="entry name" value="Couple_hipA"/>
    <property type="match status" value="1"/>
</dbReference>
<evidence type="ECO:0000313" key="4">
    <source>
        <dbReference type="Proteomes" id="UP001054801"/>
    </source>
</evidence>
<dbReference type="InterPro" id="IPR052028">
    <property type="entry name" value="HipA_Ser/Thr_kinase"/>
</dbReference>
<proteinExistence type="predicted"/>
<dbReference type="PANTHER" id="PTHR37419">
    <property type="entry name" value="SERINE/THREONINE-PROTEIN KINASE TOXIN HIPA"/>
    <property type="match status" value="1"/>
</dbReference>
<evidence type="ECO:0000313" key="3">
    <source>
        <dbReference type="EMBL" id="UJS24972.1"/>
    </source>
</evidence>
<sequence>MSNTPLTESGSLDIYVQNQCSGTLGRSALRALTYVFAYLPDTPPTKAVSLTMPVMPDQYGYQQGVHPIFQMNLPEGELRELLRNRFQKTVQNFDDLALLGIVGHSQIGRIRITPTGTLPDAMPLQDMQELRTYSGTEDLFADLLQRYARYSGISGVQPKVLVRDADTVASAAQLEQFSYRDATTSSKAGTPNASRNSPPTNTFVCKPLAKPG</sequence>
<dbReference type="NCBIfam" id="TIGR03071">
    <property type="entry name" value="couple_hipA"/>
    <property type="match status" value="1"/>
</dbReference>
<dbReference type="EMBL" id="CP091244">
    <property type="protein sequence ID" value="UJS24972.1"/>
    <property type="molecule type" value="Genomic_DNA"/>
</dbReference>
<feature type="domain" description="HipA N-terminal subdomain 1" evidence="2">
    <location>
        <begin position="12"/>
        <end position="112"/>
    </location>
</feature>
<accession>A0ABY3T171</accession>